<dbReference type="AlphaFoldDB" id="A0A139AMR4"/>
<keyword evidence="2" id="KW-0472">Membrane</keyword>
<keyword evidence="2" id="KW-1133">Transmembrane helix</keyword>
<dbReference type="Gene3D" id="1.25.40.20">
    <property type="entry name" value="Ankyrin repeat-containing domain"/>
    <property type="match status" value="1"/>
</dbReference>
<keyword evidence="1" id="KW-0175">Coiled coil</keyword>
<dbReference type="InterPro" id="IPR036770">
    <property type="entry name" value="Ankyrin_rpt-contain_sf"/>
</dbReference>
<accession>A0A139AMR4</accession>
<evidence type="ECO:0000256" key="2">
    <source>
        <dbReference type="SAM" id="Phobius"/>
    </source>
</evidence>
<reference evidence="3 4" key="1">
    <citation type="journal article" date="2015" name="Genome Biol. Evol.">
        <title>Phylogenomic analyses indicate that early fungi evolved digesting cell walls of algal ancestors of land plants.</title>
        <authorList>
            <person name="Chang Y."/>
            <person name="Wang S."/>
            <person name="Sekimoto S."/>
            <person name="Aerts A.L."/>
            <person name="Choi C."/>
            <person name="Clum A."/>
            <person name="LaButti K.M."/>
            <person name="Lindquist E.A."/>
            <person name="Yee Ngan C."/>
            <person name="Ohm R.A."/>
            <person name="Salamov A.A."/>
            <person name="Grigoriev I.V."/>
            <person name="Spatafora J.W."/>
            <person name="Berbee M.L."/>
        </authorList>
    </citation>
    <scope>NUCLEOTIDE SEQUENCE [LARGE SCALE GENOMIC DNA]</scope>
    <source>
        <strain evidence="3 4">JEL478</strain>
    </source>
</reference>
<keyword evidence="4" id="KW-1185">Reference proteome</keyword>
<evidence type="ECO:0000256" key="1">
    <source>
        <dbReference type="SAM" id="Coils"/>
    </source>
</evidence>
<dbReference type="Proteomes" id="UP000070544">
    <property type="component" value="Unassembled WGS sequence"/>
</dbReference>
<proteinExistence type="predicted"/>
<feature type="transmembrane region" description="Helical" evidence="2">
    <location>
        <begin position="254"/>
        <end position="272"/>
    </location>
</feature>
<dbReference type="SUPFAM" id="SSF48403">
    <property type="entry name" value="Ankyrin repeat"/>
    <property type="match status" value="1"/>
</dbReference>
<feature type="coiled-coil region" evidence="1">
    <location>
        <begin position="131"/>
        <end position="186"/>
    </location>
</feature>
<organism evidence="3 4">
    <name type="scientific">Gonapodya prolifera (strain JEL478)</name>
    <name type="common">Monoblepharis prolifera</name>
    <dbReference type="NCBI Taxonomy" id="1344416"/>
    <lineage>
        <taxon>Eukaryota</taxon>
        <taxon>Fungi</taxon>
        <taxon>Fungi incertae sedis</taxon>
        <taxon>Chytridiomycota</taxon>
        <taxon>Chytridiomycota incertae sedis</taxon>
        <taxon>Monoblepharidomycetes</taxon>
        <taxon>Monoblepharidales</taxon>
        <taxon>Gonapodyaceae</taxon>
        <taxon>Gonapodya</taxon>
    </lineage>
</organism>
<name>A0A139AMR4_GONPJ</name>
<evidence type="ECO:0008006" key="5">
    <source>
        <dbReference type="Google" id="ProtNLM"/>
    </source>
</evidence>
<sequence length="278" mass="30979">MASRDTFRFTFELPAAVTAETDKERSERRNLQLIDAVEENDVTKVDGLLKEGADPASRKKVTYAHSRRDKENDITVWEELTLDAEIAISLAIIYGYTGVLTSLLRKGADPNCEISLADKRGNDIAAVTGEKKDHHKRMIHLQRDLNALSREKDTLRQTINVLEIEKQDLQSRVETFQRDVAALTTENEDLQRPCSALDRDLDALKGQIEQTPSLIAAAAEDGAGPNEQEARGIMPREDAEVSTSMKRAFAVVDGLSWVAHVAVGVVIGFLIAHSFRWR</sequence>
<dbReference type="EMBL" id="KQ965744">
    <property type="protein sequence ID" value="KXS18057.1"/>
    <property type="molecule type" value="Genomic_DNA"/>
</dbReference>
<evidence type="ECO:0000313" key="3">
    <source>
        <dbReference type="EMBL" id="KXS18057.1"/>
    </source>
</evidence>
<gene>
    <name evidence="3" type="ORF">M427DRAFT_68188</name>
</gene>
<dbReference type="Gene3D" id="6.10.250.3110">
    <property type="match status" value="1"/>
</dbReference>
<protein>
    <recommendedName>
        <fullName evidence="5">Ankyrin</fullName>
    </recommendedName>
</protein>
<keyword evidence="2" id="KW-0812">Transmembrane</keyword>
<evidence type="ECO:0000313" key="4">
    <source>
        <dbReference type="Proteomes" id="UP000070544"/>
    </source>
</evidence>